<organism evidence="2 3">
    <name type="scientific">Lolium multiflorum</name>
    <name type="common">Italian ryegrass</name>
    <name type="synonym">Lolium perenne subsp. multiflorum</name>
    <dbReference type="NCBI Taxonomy" id="4521"/>
    <lineage>
        <taxon>Eukaryota</taxon>
        <taxon>Viridiplantae</taxon>
        <taxon>Streptophyta</taxon>
        <taxon>Embryophyta</taxon>
        <taxon>Tracheophyta</taxon>
        <taxon>Spermatophyta</taxon>
        <taxon>Magnoliopsida</taxon>
        <taxon>Liliopsida</taxon>
        <taxon>Poales</taxon>
        <taxon>Poaceae</taxon>
        <taxon>BOP clade</taxon>
        <taxon>Pooideae</taxon>
        <taxon>Poodae</taxon>
        <taxon>Poeae</taxon>
        <taxon>Poeae Chloroplast Group 2 (Poeae type)</taxon>
        <taxon>Loliodinae</taxon>
        <taxon>Loliinae</taxon>
        <taxon>Lolium</taxon>
    </lineage>
</organism>
<feature type="compositionally biased region" description="Gly residues" evidence="1">
    <location>
        <begin position="278"/>
        <end position="288"/>
    </location>
</feature>
<dbReference type="AlphaFoldDB" id="A0AAD8RNH0"/>
<feature type="region of interest" description="Disordered" evidence="1">
    <location>
        <begin position="131"/>
        <end position="161"/>
    </location>
</feature>
<evidence type="ECO:0000313" key="2">
    <source>
        <dbReference type="EMBL" id="KAK1627447.1"/>
    </source>
</evidence>
<dbReference type="EMBL" id="JAUUTY010000005">
    <property type="protein sequence ID" value="KAK1627447.1"/>
    <property type="molecule type" value="Genomic_DNA"/>
</dbReference>
<dbReference type="Proteomes" id="UP001231189">
    <property type="component" value="Unassembled WGS sequence"/>
</dbReference>
<name>A0AAD8RNH0_LOLMU</name>
<evidence type="ECO:0000313" key="3">
    <source>
        <dbReference type="Proteomes" id="UP001231189"/>
    </source>
</evidence>
<keyword evidence="3" id="KW-1185">Reference proteome</keyword>
<feature type="compositionally biased region" description="Polar residues" evidence="1">
    <location>
        <begin position="145"/>
        <end position="161"/>
    </location>
</feature>
<evidence type="ECO:0008006" key="4">
    <source>
        <dbReference type="Google" id="ProtNLM"/>
    </source>
</evidence>
<feature type="region of interest" description="Disordered" evidence="1">
    <location>
        <begin position="322"/>
        <end position="367"/>
    </location>
</feature>
<dbReference type="PANTHER" id="PTHR31286:SF167">
    <property type="entry name" value="OS09G0268800 PROTEIN"/>
    <property type="match status" value="1"/>
</dbReference>
<feature type="compositionally biased region" description="Basic and acidic residues" evidence="1">
    <location>
        <begin position="342"/>
        <end position="367"/>
    </location>
</feature>
<accession>A0AAD8RNH0</accession>
<dbReference type="InterPro" id="IPR040256">
    <property type="entry name" value="At4g02000-like"/>
</dbReference>
<gene>
    <name evidence="2" type="ORF">QYE76_001762</name>
</gene>
<feature type="region of interest" description="Disordered" evidence="1">
    <location>
        <begin position="274"/>
        <end position="299"/>
    </location>
</feature>
<comment type="caution">
    <text evidence="2">The sequence shown here is derived from an EMBL/GenBank/DDBJ whole genome shotgun (WGS) entry which is preliminary data.</text>
</comment>
<proteinExistence type="predicted"/>
<evidence type="ECO:0000256" key="1">
    <source>
        <dbReference type="SAM" id="MobiDB-lite"/>
    </source>
</evidence>
<dbReference type="PANTHER" id="PTHR31286">
    <property type="entry name" value="GLYCINE-RICH CELL WALL STRUCTURAL PROTEIN 1.8-LIKE"/>
    <property type="match status" value="1"/>
</dbReference>
<reference evidence="2" key="1">
    <citation type="submission" date="2023-07" db="EMBL/GenBank/DDBJ databases">
        <title>A chromosome-level genome assembly of Lolium multiflorum.</title>
        <authorList>
            <person name="Chen Y."/>
            <person name="Copetti D."/>
            <person name="Kolliker R."/>
            <person name="Studer B."/>
        </authorList>
    </citation>
    <scope>NUCLEOTIDE SEQUENCE</scope>
    <source>
        <strain evidence="2">02402/16</strain>
        <tissue evidence="2">Leaf</tissue>
    </source>
</reference>
<sequence>MQYGNGLGEALEVDVPDSKLKKQEFHRVRVNLLYDRRLQTQITTGVKGKSREDKVFKLKYEQVPYYCSHCDFMGHKNDDCEKSRISVPSLDYDAHELRCSPFKKYEHRSHSIPPVGHPSMRHGLSFPSFGSAESHKRFGQGQAHEANTTTPIQSRSSSVDNNMPPLMDDIIPGVIDGFGNIIEHVASVPKLDGFEGKEVAGPLEEELNLAAKLDAMHVKIGHDLRSPASLPGRDGSQVSTYHTIPRRGASRRNGSATLPHALGSADMLEHMQRLKPGQGTGAGNGSWGHGPRPSDMIPTLQGLSSLHVSFGSASDVAMMRGAEEQEVQGQRLDLSLGLNYGEKQDGGTSKKDKVQTNGKQKEETHNV</sequence>
<protein>
    <recommendedName>
        <fullName evidence="4">Zinc knuckle CX2CX4HX4C domain-containing protein</fullName>
    </recommendedName>
</protein>